<reference evidence="1" key="1">
    <citation type="submission" date="2020-05" db="EMBL/GenBank/DDBJ databases">
        <authorList>
            <person name="Chiriac C."/>
            <person name="Salcher M."/>
            <person name="Ghai R."/>
            <person name="Kavagutti S V."/>
        </authorList>
    </citation>
    <scope>NUCLEOTIDE SEQUENCE</scope>
</reference>
<protein>
    <submittedName>
        <fullName evidence="1">Unannotated protein</fullName>
    </submittedName>
</protein>
<name>A0A6J6TSH8_9ZZZZ</name>
<dbReference type="AlphaFoldDB" id="A0A6J6TSH8"/>
<accession>A0A6J6TSH8</accession>
<evidence type="ECO:0000313" key="1">
    <source>
        <dbReference type="EMBL" id="CAB4750512.1"/>
    </source>
</evidence>
<sequence length="142" mass="15620">MIAIVLDSHRLLIIESHGVGKWWDRRDNHDYNIGTSGFYGLTAYIVETMIDSPSMQTDGLGIVLSDDDGNNDVYKRFTKFEKIDGVASNLYRLTSASQVGRGQVISNAYIAVLGDSFTIAGVKFTFIGTGDFDTVRIEKVGS</sequence>
<gene>
    <name evidence="1" type="ORF">UFOPK2837_00567</name>
</gene>
<proteinExistence type="predicted"/>
<organism evidence="1">
    <name type="scientific">freshwater metagenome</name>
    <dbReference type="NCBI Taxonomy" id="449393"/>
    <lineage>
        <taxon>unclassified sequences</taxon>
        <taxon>metagenomes</taxon>
        <taxon>ecological metagenomes</taxon>
    </lineage>
</organism>
<dbReference type="EMBL" id="CAEZZF010000035">
    <property type="protein sequence ID" value="CAB4750512.1"/>
    <property type="molecule type" value="Genomic_DNA"/>
</dbReference>